<feature type="domain" description="HTH marR-type" evidence="4">
    <location>
        <begin position="7"/>
        <end position="145"/>
    </location>
</feature>
<keyword evidence="3" id="KW-0804">Transcription</keyword>
<dbReference type="EMBL" id="JBIYEW010000003">
    <property type="protein sequence ID" value="MFK4637727.1"/>
    <property type="molecule type" value="Genomic_DNA"/>
</dbReference>
<name>A0ABW8N148_9MICC</name>
<dbReference type="SUPFAM" id="SSF46785">
    <property type="entry name" value="Winged helix' DNA-binding domain"/>
    <property type="match status" value="1"/>
</dbReference>
<keyword evidence="6" id="KW-1185">Reference proteome</keyword>
<dbReference type="PANTHER" id="PTHR33164">
    <property type="entry name" value="TRANSCRIPTIONAL REGULATOR, MARR FAMILY"/>
    <property type="match status" value="1"/>
</dbReference>
<sequence length="149" mass="16590">MPIPHVADPLGVILLRLQRSLERELIQGLQAGGYPDIRMRQLSVLDAVGAEGAKAAALAARFDMTKQSMGELIDDLERSGYLGRAQDPSDRRARILELTPRGKVATEQCRQIVQAIERRYESLLGASRYHETRMSLTALLQHLEDDPVS</sequence>
<dbReference type="InterPro" id="IPR036390">
    <property type="entry name" value="WH_DNA-bd_sf"/>
</dbReference>
<keyword evidence="1" id="KW-0805">Transcription regulation</keyword>
<organism evidence="5 6">
    <name type="scientific">Paenarthrobacter histidinolovorans</name>
    <dbReference type="NCBI Taxonomy" id="43664"/>
    <lineage>
        <taxon>Bacteria</taxon>
        <taxon>Bacillati</taxon>
        <taxon>Actinomycetota</taxon>
        <taxon>Actinomycetes</taxon>
        <taxon>Micrococcales</taxon>
        <taxon>Micrococcaceae</taxon>
        <taxon>Paenarthrobacter</taxon>
    </lineage>
</organism>
<dbReference type="Gene3D" id="1.10.10.10">
    <property type="entry name" value="Winged helix-like DNA-binding domain superfamily/Winged helix DNA-binding domain"/>
    <property type="match status" value="1"/>
</dbReference>
<accession>A0ABW8N148</accession>
<evidence type="ECO:0000256" key="1">
    <source>
        <dbReference type="ARBA" id="ARBA00023015"/>
    </source>
</evidence>
<dbReference type="SMART" id="SM00347">
    <property type="entry name" value="HTH_MARR"/>
    <property type="match status" value="1"/>
</dbReference>
<dbReference type="PROSITE" id="PS01117">
    <property type="entry name" value="HTH_MARR_1"/>
    <property type="match status" value="1"/>
</dbReference>
<dbReference type="InterPro" id="IPR036388">
    <property type="entry name" value="WH-like_DNA-bd_sf"/>
</dbReference>
<protein>
    <submittedName>
        <fullName evidence="5">DNA-binding MarR family transcriptional regulator</fullName>
    </submittedName>
</protein>
<comment type="caution">
    <text evidence="5">The sequence shown here is derived from an EMBL/GenBank/DDBJ whole genome shotgun (WGS) entry which is preliminary data.</text>
</comment>
<dbReference type="InterPro" id="IPR039422">
    <property type="entry name" value="MarR/SlyA-like"/>
</dbReference>
<reference evidence="5 6" key="1">
    <citation type="submission" date="2024-10" db="EMBL/GenBank/DDBJ databases">
        <title>Novel secondary metabolite-producing bacteria for plant disease control.</title>
        <authorList>
            <person name="Chevrette M."/>
        </authorList>
    </citation>
    <scope>NUCLEOTIDE SEQUENCE [LARGE SCALE GENOMIC DNA]</scope>
    <source>
        <strain evidence="5 6">J30 TE3557</strain>
    </source>
</reference>
<dbReference type="Pfam" id="PF12802">
    <property type="entry name" value="MarR_2"/>
    <property type="match status" value="1"/>
</dbReference>
<proteinExistence type="predicted"/>
<dbReference type="GO" id="GO:0003677">
    <property type="term" value="F:DNA binding"/>
    <property type="evidence" value="ECO:0007669"/>
    <property type="project" value="UniProtKB-KW"/>
</dbReference>
<evidence type="ECO:0000313" key="5">
    <source>
        <dbReference type="EMBL" id="MFK4637727.1"/>
    </source>
</evidence>
<dbReference type="InterPro" id="IPR023187">
    <property type="entry name" value="Tscrpt_reg_MarR-type_CS"/>
</dbReference>
<dbReference type="PROSITE" id="PS50995">
    <property type="entry name" value="HTH_MARR_2"/>
    <property type="match status" value="1"/>
</dbReference>
<evidence type="ECO:0000259" key="4">
    <source>
        <dbReference type="PROSITE" id="PS50995"/>
    </source>
</evidence>
<dbReference type="RefSeq" id="WP_404593519.1">
    <property type="nucleotide sequence ID" value="NZ_JBIYEW010000003.1"/>
</dbReference>
<dbReference type="Proteomes" id="UP001620520">
    <property type="component" value="Unassembled WGS sequence"/>
</dbReference>
<dbReference type="PANTHER" id="PTHR33164:SF43">
    <property type="entry name" value="HTH-TYPE TRANSCRIPTIONAL REPRESSOR YETL"/>
    <property type="match status" value="1"/>
</dbReference>
<gene>
    <name evidence="5" type="ORF">ABIA52_000616</name>
</gene>
<dbReference type="InterPro" id="IPR000835">
    <property type="entry name" value="HTH_MarR-typ"/>
</dbReference>
<evidence type="ECO:0000256" key="2">
    <source>
        <dbReference type="ARBA" id="ARBA00023125"/>
    </source>
</evidence>
<evidence type="ECO:0000313" key="6">
    <source>
        <dbReference type="Proteomes" id="UP001620520"/>
    </source>
</evidence>
<evidence type="ECO:0000256" key="3">
    <source>
        <dbReference type="ARBA" id="ARBA00023163"/>
    </source>
</evidence>
<keyword evidence="2 5" id="KW-0238">DNA-binding</keyword>